<dbReference type="Proteomes" id="UP000187429">
    <property type="component" value="Unassembled WGS sequence"/>
</dbReference>
<feature type="compositionally biased region" description="Basic and acidic residues" evidence="1">
    <location>
        <begin position="151"/>
        <end position="168"/>
    </location>
</feature>
<comment type="caution">
    <text evidence="3">The sequence shown here is derived from an EMBL/GenBank/DDBJ whole genome shotgun (WGS) entry which is preliminary data.</text>
</comment>
<feature type="region of interest" description="Disordered" evidence="1">
    <location>
        <begin position="144"/>
        <end position="168"/>
    </location>
</feature>
<protein>
    <submittedName>
        <fullName evidence="3">Retrovirus-related Pol polyprotein from transposon</fullName>
    </submittedName>
</protein>
<dbReference type="InterPro" id="IPR050951">
    <property type="entry name" value="Retrovirus_Pol_polyprotein"/>
</dbReference>
<dbReference type="Pfam" id="PF17921">
    <property type="entry name" value="Integrase_H2C2"/>
    <property type="match status" value="1"/>
</dbReference>
<accession>A0A1R1X0Z3</accession>
<name>A0A1R1X0Z3_9FUNG</name>
<proteinExistence type="predicted"/>
<dbReference type="PANTHER" id="PTHR37984">
    <property type="entry name" value="PROTEIN CBG26694"/>
    <property type="match status" value="1"/>
</dbReference>
<dbReference type="AlphaFoldDB" id="A0A1R1X0Z3"/>
<sequence length="168" mass="19514">MVKKLKIYLYGIKFTVETDARSLLFMLNKPDLPNETASRWLSYLQLFDFDINHIKGENNGVADGLSRDSRDGHLFRRAKADRVPRKVVFDKDEQKVLLENIHTGIGGGHRGRDGTMAKLKDRYFWNKILKQFYQSSHLGRFDSEGNYVVDKSNDKEGSTNYENQRHKS</sequence>
<feature type="domain" description="Integrase zinc-binding" evidence="2">
    <location>
        <begin position="90"/>
        <end position="130"/>
    </location>
</feature>
<dbReference type="OrthoDB" id="3042917at2759"/>
<evidence type="ECO:0000313" key="3">
    <source>
        <dbReference type="EMBL" id="OMJ08313.1"/>
    </source>
</evidence>
<evidence type="ECO:0000313" key="4">
    <source>
        <dbReference type="Proteomes" id="UP000187429"/>
    </source>
</evidence>
<dbReference type="Gene3D" id="1.10.340.70">
    <property type="match status" value="1"/>
</dbReference>
<reference evidence="4" key="1">
    <citation type="submission" date="2017-01" db="EMBL/GenBank/DDBJ databases">
        <authorList>
            <person name="Wang Y."/>
            <person name="White M."/>
            <person name="Kvist S."/>
            <person name="Moncalvo J.-M."/>
        </authorList>
    </citation>
    <scope>NUCLEOTIDE SEQUENCE [LARGE SCALE GENOMIC DNA]</scope>
    <source>
        <strain evidence="4">ID-206-W2</strain>
    </source>
</reference>
<evidence type="ECO:0000259" key="2">
    <source>
        <dbReference type="Pfam" id="PF17921"/>
    </source>
</evidence>
<evidence type="ECO:0000256" key="1">
    <source>
        <dbReference type="SAM" id="MobiDB-lite"/>
    </source>
</evidence>
<gene>
    <name evidence="3" type="ORF">AYI69_g11119</name>
</gene>
<dbReference type="PANTHER" id="PTHR37984:SF5">
    <property type="entry name" value="PROTEIN NYNRIN-LIKE"/>
    <property type="match status" value="1"/>
</dbReference>
<dbReference type="EMBL" id="LSSM01007427">
    <property type="protein sequence ID" value="OMJ08313.1"/>
    <property type="molecule type" value="Genomic_DNA"/>
</dbReference>
<keyword evidence="4" id="KW-1185">Reference proteome</keyword>
<dbReference type="InterPro" id="IPR041588">
    <property type="entry name" value="Integrase_H2C2"/>
</dbReference>
<organism evidence="3 4">
    <name type="scientific">Smittium culicis</name>
    <dbReference type="NCBI Taxonomy" id="133412"/>
    <lineage>
        <taxon>Eukaryota</taxon>
        <taxon>Fungi</taxon>
        <taxon>Fungi incertae sedis</taxon>
        <taxon>Zoopagomycota</taxon>
        <taxon>Kickxellomycotina</taxon>
        <taxon>Harpellomycetes</taxon>
        <taxon>Harpellales</taxon>
        <taxon>Legeriomycetaceae</taxon>
        <taxon>Smittium</taxon>
    </lineage>
</organism>